<dbReference type="PaxDb" id="121845-A0A3Q0JH21"/>
<dbReference type="GO" id="GO:0006289">
    <property type="term" value="P:nucleotide-excision repair"/>
    <property type="evidence" value="ECO:0007669"/>
    <property type="project" value="TreeGrafter"/>
</dbReference>
<dbReference type="Gene3D" id="2.40.50.140">
    <property type="entry name" value="Nucleic acid-binding proteins"/>
    <property type="match status" value="1"/>
</dbReference>
<dbReference type="InterPro" id="IPR012340">
    <property type="entry name" value="NA-bd_OB-fold"/>
</dbReference>
<evidence type="ECO:0000313" key="5">
    <source>
        <dbReference type="RefSeq" id="XP_026686020.1"/>
    </source>
</evidence>
<dbReference type="CDD" id="cd04478">
    <property type="entry name" value="RPA2_DBD_D"/>
    <property type="match status" value="1"/>
</dbReference>
<keyword evidence="3" id="KW-0539">Nucleus</keyword>
<name>A0A3Q0JH21_DIACI</name>
<dbReference type="PANTHER" id="PTHR13989">
    <property type="entry name" value="REPLICATION PROTEIN A-RELATED"/>
    <property type="match status" value="1"/>
</dbReference>
<reference evidence="5" key="1">
    <citation type="submission" date="2025-08" db="UniProtKB">
        <authorList>
            <consortium name="RefSeq"/>
        </authorList>
    </citation>
    <scope>IDENTIFICATION</scope>
</reference>
<dbReference type="GO" id="GO:0006260">
    <property type="term" value="P:DNA replication"/>
    <property type="evidence" value="ECO:0007669"/>
    <property type="project" value="TreeGrafter"/>
</dbReference>
<dbReference type="KEGG" id="dci:103518424"/>
<comment type="subcellular location">
    <subcellularLocation>
        <location evidence="1">Nucleus</location>
    </subcellularLocation>
</comment>
<dbReference type="RefSeq" id="XP_026686020.1">
    <property type="nucleotide sequence ID" value="XM_026830219.1"/>
</dbReference>
<gene>
    <name evidence="5" type="primary">LOC103518424</name>
</gene>
<dbReference type="GO" id="GO:0003697">
    <property type="term" value="F:single-stranded DNA binding"/>
    <property type="evidence" value="ECO:0007669"/>
    <property type="project" value="TreeGrafter"/>
</dbReference>
<dbReference type="SUPFAM" id="SSF50249">
    <property type="entry name" value="Nucleic acid-binding proteins"/>
    <property type="match status" value="1"/>
</dbReference>
<evidence type="ECO:0000313" key="4">
    <source>
        <dbReference type="Proteomes" id="UP000079169"/>
    </source>
</evidence>
<dbReference type="AlphaFoldDB" id="A0A3Q0JH21"/>
<evidence type="ECO:0000256" key="1">
    <source>
        <dbReference type="ARBA" id="ARBA00004123"/>
    </source>
</evidence>
<dbReference type="GeneID" id="103518424"/>
<dbReference type="InterPro" id="IPR040260">
    <property type="entry name" value="RFA2-like"/>
</dbReference>
<dbReference type="Proteomes" id="UP000079169">
    <property type="component" value="Unplaced"/>
</dbReference>
<dbReference type="GO" id="GO:0035861">
    <property type="term" value="C:site of double-strand break"/>
    <property type="evidence" value="ECO:0007669"/>
    <property type="project" value="TreeGrafter"/>
</dbReference>
<dbReference type="GO" id="GO:0000724">
    <property type="term" value="P:double-strand break repair via homologous recombination"/>
    <property type="evidence" value="ECO:0007669"/>
    <property type="project" value="TreeGrafter"/>
</dbReference>
<evidence type="ECO:0000256" key="3">
    <source>
        <dbReference type="ARBA" id="ARBA00023242"/>
    </source>
</evidence>
<dbReference type="PANTHER" id="PTHR13989:SF16">
    <property type="entry name" value="REPLICATION PROTEIN A2"/>
    <property type="match status" value="1"/>
</dbReference>
<proteinExistence type="predicted"/>
<protein>
    <submittedName>
        <fullName evidence="5">Replication protein A 32 kDa subunit</fullName>
    </submittedName>
</protein>
<keyword evidence="2" id="KW-0238">DNA-binding</keyword>
<sequence>MEVHLATIIGVIRSVDVSSIKVNYLVEDSTGCMSCVHWIDAEDHSYKPLKNRSCVKIIGHIKSLQDGKKNLMIYSAQYLEDLNEITSHMLEVALIPLKSEKMKTVTQSDNYAKMQLESNYGTESGVNNTSVAGSGASGDAAKIMQVIRVSVLLQLTAYN</sequence>
<evidence type="ECO:0000256" key="2">
    <source>
        <dbReference type="ARBA" id="ARBA00023125"/>
    </source>
</evidence>
<dbReference type="GO" id="GO:0005662">
    <property type="term" value="C:DNA replication factor A complex"/>
    <property type="evidence" value="ECO:0007669"/>
    <property type="project" value="TreeGrafter"/>
</dbReference>
<organism evidence="4 5">
    <name type="scientific">Diaphorina citri</name>
    <name type="common">Asian citrus psyllid</name>
    <dbReference type="NCBI Taxonomy" id="121845"/>
    <lineage>
        <taxon>Eukaryota</taxon>
        <taxon>Metazoa</taxon>
        <taxon>Ecdysozoa</taxon>
        <taxon>Arthropoda</taxon>
        <taxon>Hexapoda</taxon>
        <taxon>Insecta</taxon>
        <taxon>Pterygota</taxon>
        <taxon>Neoptera</taxon>
        <taxon>Paraneoptera</taxon>
        <taxon>Hemiptera</taxon>
        <taxon>Sternorrhyncha</taxon>
        <taxon>Psylloidea</taxon>
        <taxon>Psyllidae</taxon>
        <taxon>Diaphorininae</taxon>
        <taxon>Diaphorina</taxon>
    </lineage>
</organism>
<accession>A0A3Q0JH21</accession>
<keyword evidence="4" id="KW-1185">Reference proteome</keyword>
<dbReference type="STRING" id="121845.A0A3Q0JH21"/>
<dbReference type="GO" id="GO:0000781">
    <property type="term" value="C:chromosome, telomeric region"/>
    <property type="evidence" value="ECO:0007669"/>
    <property type="project" value="TreeGrafter"/>
</dbReference>